<dbReference type="PANTHER" id="PTHR47926">
    <property type="entry name" value="PENTATRICOPEPTIDE REPEAT-CONTAINING PROTEIN"/>
    <property type="match status" value="1"/>
</dbReference>
<evidence type="ECO:0000256" key="1">
    <source>
        <dbReference type="ARBA" id="ARBA00006643"/>
    </source>
</evidence>
<dbReference type="PANTHER" id="PTHR47926:SF458">
    <property type="entry name" value="PENTATRICOPEPTIDE REPEAT-CONTAINING PROTEIN"/>
    <property type="match status" value="1"/>
</dbReference>
<dbReference type="InterPro" id="IPR032867">
    <property type="entry name" value="DYW_dom"/>
</dbReference>
<dbReference type="GO" id="GO:0009451">
    <property type="term" value="P:RNA modification"/>
    <property type="evidence" value="ECO:0007669"/>
    <property type="project" value="InterPro"/>
</dbReference>
<keyword evidence="2" id="KW-0677">Repeat</keyword>
<gene>
    <name evidence="6" type="primary">LOC111429933</name>
</gene>
<dbReference type="SUPFAM" id="SSF48452">
    <property type="entry name" value="TPR-like"/>
    <property type="match status" value="1"/>
</dbReference>
<dbReference type="SMR" id="A0A6J1E2C2"/>
<feature type="repeat" description="PPR" evidence="3">
    <location>
        <begin position="290"/>
        <end position="324"/>
    </location>
</feature>
<evidence type="ECO:0000259" key="4">
    <source>
        <dbReference type="Pfam" id="PF14432"/>
    </source>
</evidence>
<dbReference type="PROSITE" id="PS51375">
    <property type="entry name" value="PPR"/>
    <property type="match status" value="5"/>
</dbReference>
<comment type="similarity">
    <text evidence="1">Belongs to the PPR family. PCMP-H subfamily.</text>
</comment>
<proteinExistence type="inferred from homology"/>
<evidence type="ECO:0000313" key="6">
    <source>
        <dbReference type="RefSeq" id="XP_022921781.1"/>
    </source>
</evidence>
<dbReference type="Pfam" id="PF14432">
    <property type="entry name" value="DYW_deaminase"/>
    <property type="match status" value="1"/>
</dbReference>
<dbReference type="InterPro" id="IPR002885">
    <property type="entry name" value="PPR_rpt"/>
</dbReference>
<dbReference type="FunFam" id="1.25.40.10:FF:000333">
    <property type="entry name" value="Pentatricopeptide repeat-containing protein"/>
    <property type="match status" value="1"/>
</dbReference>
<feature type="domain" description="DYW" evidence="4">
    <location>
        <begin position="606"/>
        <end position="699"/>
    </location>
</feature>
<dbReference type="GO" id="GO:0003729">
    <property type="term" value="F:mRNA binding"/>
    <property type="evidence" value="ECO:0007669"/>
    <property type="project" value="UniProtKB-ARBA"/>
</dbReference>
<feature type="repeat" description="PPR" evidence="3">
    <location>
        <begin position="189"/>
        <end position="223"/>
    </location>
</feature>
<accession>A0A6J1E2C2</accession>
<dbReference type="Gene3D" id="1.25.40.10">
    <property type="entry name" value="Tetratricopeptide repeat domain"/>
    <property type="match status" value="4"/>
</dbReference>
<organism evidence="5 6">
    <name type="scientific">Cucurbita moschata</name>
    <name type="common">Winter crookneck squash</name>
    <name type="synonym">Cucurbita pepo var. moschata</name>
    <dbReference type="NCBI Taxonomy" id="3662"/>
    <lineage>
        <taxon>Eukaryota</taxon>
        <taxon>Viridiplantae</taxon>
        <taxon>Streptophyta</taxon>
        <taxon>Embryophyta</taxon>
        <taxon>Tracheophyta</taxon>
        <taxon>Spermatophyta</taxon>
        <taxon>Magnoliopsida</taxon>
        <taxon>eudicotyledons</taxon>
        <taxon>Gunneridae</taxon>
        <taxon>Pentapetalae</taxon>
        <taxon>rosids</taxon>
        <taxon>fabids</taxon>
        <taxon>Cucurbitales</taxon>
        <taxon>Cucurbitaceae</taxon>
        <taxon>Cucurbiteae</taxon>
        <taxon>Cucurbita</taxon>
    </lineage>
</organism>
<dbReference type="Pfam" id="PF01535">
    <property type="entry name" value="PPR"/>
    <property type="match status" value="4"/>
</dbReference>
<dbReference type="FunFam" id="1.25.40.10:FF:000690">
    <property type="entry name" value="Pentatricopeptide repeat-containing protein"/>
    <property type="match status" value="1"/>
</dbReference>
<feature type="repeat" description="PPR" evidence="3">
    <location>
        <begin position="391"/>
        <end position="425"/>
    </location>
</feature>
<dbReference type="Pfam" id="PF13041">
    <property type="entry name" value="PPR_2"/>
    <property type="match status" value="3"/>
</dbReference>
<feature type="repeat" description="PPR" evidence="3">
    <location>
        <begin position="259"/>
        <end position="289"/>
    </location>
</feature>
<dbReference type="Proteomes" id="UP000504609">
    <property type="component" value="Unplaced"/>
</dbReference>
<dbReference type="AlphaFoldDB" id="A0A6J1E2C2"/>
<evidence type="ECO:0000313" key="5">
    <source>
        <dbReference type="Proteomes" id="UP000504609"/>
    </source>
</evidence>
<feature type="repeat" description="PPR" evidence="3">
    <location>
        <begin position="123"/>
        <end position="157"/>
    </location>
</feature>
<dbReference type="NCBIfam" id="TIGR00756">
    <property type="entry name" value="PPR"/>
    <property type="match status" value="4"/>
</dbReference>
<sequence>MASIVACLPNISVTSITHLSQFPENPKSLILQRCKTPKDLRQVHAHLLKTRRLQDPTIAEAVLESAALLLPNSIDYALSIFNHMDKPESSAYNVMIRGLAFKQSPHNAVLLFKKMHENSVQHDKFTFSSVLKACSRMRALREGEQVHALILKSGFKPNEFVENTLIHMYANCGQVGVARQVFDGMSQRATVAWNSMLSGYTKNGLWDEVVKLFRKMLELHIEFDDVTMISVLMACGRLADLELGELIGEYILSKGIRRNSTLTTSLIDMYAKCGQVDTARKLFDEMDKRDVVAWSAMISGYAQADRCKEALDLFHEMQKAKVDANEVTMVSVLYSCAVLGAYETGKWVHSYIKRKKMKLTVSLGTQLIDFYAKCGYIDRSVEVFRAMPFANVFTWTALIQGLANNGEGKMALDFFALMRENNVKPNDVTFIAVLSACSHACLVDQGRHLFNSMRRGFDIEPRIEHYGCMVDILGRAGLLEEAYQFIANMPIPPNAVVWRTLLASCKAHKNVEMAEKSFDHITLLEPAHSGDYILLSNTYALVGRVEDALRVRSLIKDKEIKKTPGCSLIELDGVVHEFFSEDGDHTHSKEIHDALDEMMKRIKSLGYVPNMEDARLEAEEEESKETSVSHHSEKLAIAYGLIRTPLQTTIRISKNLRMCRDCHNATKVISQVYKRTIIVRDRNRFHHFKDGLCSCNDYW</sequence>
<evidence type="ECO:0000256" key="3">
    <source>
        <dbReference type="PROSITE-ProRule" id="PRU00708"/>
    </source>
</evidence>
<keyword evidence="5" id="KW-1185">Reference proteome</keyword>
<dbReference type="FunFam" id="1.25.40.10:FF:000427">
    <property type="entry name" value="Pentatricopeptide repeat-containing protein chloroplastic"/>
    <property type="match status" value="1"/>
</dbReference>
<evidence type="ECO:0000256" key="2">
    <source>
        <dbReference type="ARBA" id="ARBA00022737"/>
    </source>
</evidence>
<dbReference type="InterPro" id="IPR046848">
    <property type="entry name" value="E_motif"/>
</dbReference>
<dbReference type="GO" id="GO:0008270">
    <property type="term" value="F:zinc ion binding"/>
    <property type="evidence" value="ECO:0007669"/>
    <property type="project" value="InterPro"/>
</dbReference>
<dbReference type="InterPro" id="IPR046960">
    <property type="entry name" value="PPR_At4g14850-like_plant"/>
</dbReference>
<reference evidence="6" key="1">
    <citation type="submission" date="2025-08" db="UniProtKB">
        <authorList>
            <consortium name="RefSeq"/>
        </authorList>
    </citation>
    <scope>IDENTIFICATION</scope>
    <source>
        <tissue evidence="6">Young leaves</tissue>
    </source>
</reference>
<dbReference type="GeneID" id="111429933"/>
<dbReference type="RefSeq" id="XP_022921781.1">
    <property type="nucleotide sequence ID" value="XM_023066013.1"/>
</dbReference>
<dbReference type="KEGG" id="cmos:111429933"/>
<name>A0A6J1E2C2_CUCMO</name>
<protein>
    <submittedName>
        <fullName evidence="6">Pentatricopeptide repeat-containing protein At1g08070, chloroplastic-like</fullName>
    </submittedName>
</protein>
<dbReference type="Pfam" id="PF20431">
    <property type="entry name" value="E_motif"/>
    <property type="match status" value="1"/>
</dbReference>
<dbReference type="InterPro" id="IPR011990">
    <property type="entry name" value="TPR-like_helical_dom_sf"/>
</dbReference>